<reference evidence="1 2" key="1">
    <citation type="submission" date="2021-01" db="EMBL/GenBank/DDBJ databases">
        <title>Sequencing the genomes of 1000 actinobacteria strains.</title>
        <authorList>
            <person name="Klenk H.-P."/>
        </authorList>
    </citation>
    <scope>NUCLEOTIDE SEQUENCE [LARGE SCALE GENOMIC DNA]</scope>
    <source>
        <strain evidence="1 2">DSM 18662</strain>
    </source>
</reference>
<sequence>MELAGDSNPQRRIQATTPALRGKRYVAEQMASVRTDAAWGIDYLHLAGVDGVAPSPDGRSC</sequence>
<comment type="caution">
    <text evidence="1">The sequence shown here is derived from an EMBL/GenBank/DDBJ whole genome shotgun (WGS) entry which is preliminary data.</text>
</comment>
<dbReference type="RefSeq" id="WP_344244022.1">
    <property type="nucleotide sequence ID" value="NZ_BAAAQP010000011.1"/>
</dbReference>
<dbReference type="EMBL" id="JAFBCF010000001">
    <property type="protein sequence ID" value="MBM7798239.1"/>
    <property type="molecule type" value="Genomic_DNA"/>
</dbReference>
<organism evidence="1 2">
    <name type="scientific">Microlunatus panaciterrae</name>
    <dbReference type="NCBI Taxonomy" id="400768"/>
    <lineage>
        <taxon>Bacteria</taxon>
        <taxon>Bacillati</taxon>
        <taxon>Actinomycetota</taxon>
        <taxon>Actinomycetes</taxon>
        <taxon>Propionibacteriales</taxon>
        <taxon>Propionibacteriaceae</taxon>
        <taxon>Microlunatus</taxon>
    </lineage>
</organism>
<name>A0ABS2RGV7_9ACTN</name>
<accession>A0ABS2RGV7</accession>
<protein>
    <submittedName>
        <fullName evidence="1">Uncharacterized protein</fullName>
    </submittedName>
</protein>
<dbReference type="Proteomes" id="UP000704762">
    <property type="component" value="Unassembled WGS sequence"/>
</dbReference>
<proteinExistence type="predicted"/>
<gene>
    <name evidence="1" type="ORF">JOE57_001160</name>
</gene>
<keyword evidence="2" id="KW-1185">Reference proteome</keyword>
<evidence type="ECO:0000313" key="2">
    <source>
        <dbReference type="Proteomes" id="UP000704762"/>
    </source>
</evidence>
<evidence type="ECO:0000313" key="1">
    <source>
        <dbReference type="EMBL" id="MBM7798239.1"/>
    </source>
</evidence>